<dbReference type="EMBL" id="BART01018329">
    <property type="protein sequence ID" value="GAG74722.1"/>
    <property type="molecule type" value="Genomic_DNA"/>
</dbReference>
<organism evidence="1">
    <name type="scientific">marine sediment metagenome</name>
    <dbReference type="NCBI Taxonomy" id="412755"/>
    <lineage>
        <taxon>unclassified sequences</taxon>
        <taxon>metagenomes</taxon>
        <taxon>ecological metagenomes</taxon>
    </lineage>
</organism>
<sequence>MEWNLGAGANNQTIVLIPICEHNMRFYMSLLDLWHLVLGLNNMIRLSKSHLHIANIDMDLS</sequence>
<comment type="caution">
    <text evidence="1">The sequence shown here is derived from an EMBL/GenBank/DDBJ whole genome shotgun (WGS) entry which is preliminary data.</text>
</comment>
<evidence type="ECO:0000313" key="1">
    <source>
        <dbReference type="EMBL" id="GAG74722.1"/>
    </source>
</evidence>
<proteinExistence type="predicted"/>
<feature type="non-terminal residue" evidence="1">
    <location>
        <position position="61"/>
    </location>
</feature>
<protein>
    <submittedName>
        <fullName evidence="1">Uncharacterized protein</fullName>
    </submittedName>
</protein>
<gene>
    <name evidence="1" type="ORF">S01H4_34613</name>
</gene>
<reference evidence="1" key="1">
    <citation type="journal article" date="2014" name="Front. Microbiol.">
        <title>High frequency of phylogenetically diverse reductive dehalogenase-homologous genes in deep subseafloor sedimentary metagenomes.</title>
        <authorList>
            <person name="Kawai M."/>
            <person name="Futagami T."/>
            <person name="Toyoda A."/>
            <person name="Takaki Y."/>
            <person name="Nishi S."/>
            <person name="Hori S."/>
            <person name="Arai W."/>
            <person name="Tsubouchi T."/>
            <person name="Morono Y."/>
            <person name="Uchiyama I."/>
            <person name="Ito T."/>
            <person name="Fujiyama A."/>
            <person name="Inagaki F."/>
            <person name="Takami H."/>
        </authorList>
    </citation>
    <scope>NUCLEOTIDE SEQUENCE</scope>
    <source>
        <strain evidence="1">Expedition CK06-06</strain>
    </source>
</reference>
<dbReference type="AlphaFoldDB" id="X1B012"/>
<name>X1B012_9ZZZZ</name>
<accession>X1B012</accession>